<proteinExistence type="predicted"/>
<accession>I0FF91</accession>
<reference evidence="1 2" key="1">
    <citation type="journal article" date="2012" name="J. Bacteriol.">
        <title>Complete Genome Sequence of Borrelia crocidurae.</title>
        <authorList>
            <person name="Elbir H."/>
            <person name="Gimenez G."/>
            <person name="Robert C."/>
            <person name="Bergstrom S."/>
            <person name="Cutler S."/>
            <person name="Raoult D."/>
            <person name="Drancourt M."/>
        </authorList>
    </citation>
    <scope>NUCLEOTIDE SEQUENCE [LARGE SCALE GENOMIC DNA]</scope>
    <source>
        <strain evidence="1 2">Achema</strain>
        <plasmid evidence="2">unnamed32</plasmid>
    </source>
</reference>
<dbReference type="AlphaFoldDB" id="I0FF91"/>
<dbReference type="EMBL" id="CP003458">
    <property type="protein sequence ID" value="AFI32147.1"/>
    <property type="molecule type" value="Genomic_DNA"/>
</dbReference>
<evidence type="ECO:0000313" key="2">
    <source>
        <dbReference type="Proteomes" id="UP000005212"/>
    </source>
</evidence>
<name>I0FF91_BORCA</name>
<protein>
    <submittedName>
        <fullName evidence="1">Uncharacterized protein</fullName>
    </submittedName>
</protein>
<dbReference type="Proteomes" id="UP000005212">
    <property type="component" value="Plasmid unnamed32"/>
</dbReference>
<sequence length="53" mass="6247">MSTCINQSKHKLLFILYDIKYIPHLINNSFTSHYDITDITSLLIVYISKNFII</sequence>
<dbReference type="KEGG" id="bcw:Q7M_1149"/>
<organism evidence="1 2">
    <name type="scientific">Borrelia crocidurae (strain Achema)</name>
    <dbReference type="NCBI Taxonomy" id="1155096"/>
    <lineage>
        <taxon>Bacteria</taxon>
        <taxon>Pseudomonadati</taxon>
        <taxon>Spirochaetota</taxon>
        <taxon>Spirochaetia</taxon>
        <taxon>Spirochaetales</taxon>
        <taxon>Borreliaceae</taxon>
        <taxon>Borrelia</taxon>
    </lineage>
</organism>
<evidence type="ECO:0000313" key="1">
    <source>
        <dbReference type="EMBL" id="AFI32147.1"/>
    </source>
</evidence>
<gene>
    <name evidence="1" type="ordered locus">Q7M_1149</name>
</gene>
<geneLocation type="plasmid" evidence="2">
    <name>unnamed32</name>
</geneLocation>
<dbReference type="HOGENOM" id="CLU_3059103_0_0_12"/>
<keyword evidence="1" id="KW-0614">Plasmid</keyword>
<reference evidence="2" key="2">
    <citation type="submission" date="2012-03" db="EMBL/GenBank/DDBJ databases">
        <title>Complete genome sequence of Borrelia crocidurae.</title>
        <authorList>
            <person name="Elbir H."/>
            <person name="Gimenez G."/>
            <person name="Robert C."/>
            <person name="Raoult D."/>
            <person name="Drancourt M."/>
        </authorList>
    </citation>
    <scope>NUCLEOTIDE SEQUENCE [LARGE SCALE GENOMIC DNA]</scope>
    <source>
        <strain evidence="2">Achema</strain>
        <plasmid evidence="2">unnamed32</plasmid>
    </source>
</reference>